<dbReference type="Proteomes" id="UP000472262">
    <property type="component" value="Unassembled WGS sequence"/>
</dbReference>
<dbReference type="InterPro" id="IPR003599">
    <property type="entry name" value="Ig_sub"/>
</dbReference>
<sequence>CYFILFIFCVFIDGKESSNGELVSVTEGDSVTLKSGVTDIQKDDEIEWRFNGTRIAKISSDSSEIWVKPDGSFKDRLLLDNQTGDLKISNIRTTDSGQYKLSFIVFVSADAVKPVSVLEGDSVTLRTDPTYIQRYDVIRWRFRDRLQLDNQTGSLNITNINCTDSGLYEADISSTNAVKSLSVKEGDSVTLPTITEIQNVDLILWMFGSIGLAEIHKTGQRFYIYDGADGIFISRLKLDNQTGSLIITNTRTTDPEDYVLKIISSRCTITRRITVTVTAKHNICILNWCTLSVN</sequence>
<feature type="signal peptide" evidence="1">
    <location>
        <begin position="1"/>
        <end position="17"/>
    </location>
</feature>
<dbReference type="PANTHER" id="PTHR21063:SF4">
    <property type="entry name" value="CD48 ANTIGEN-RELATED"/>
    <property type="match status" value="1"/>
</dbReference>
<dbReference type="Ensembl" id="ENSSGRT00000037210.1">
    <property type="protein sequence ID" value="ENSSGRP00000034665.1"/>
    <property type="gene ID" value="ENSSGRG00000019215.1"/>
</dbReference>
<feature type="domain" description="Immunoglobulin" evidence="2">
    <location>
        <begin position="20"/>
        <end position="118"/>
    </location>
</feature>
<protein>
    <recommendedName>
        <fullName evidence="2">Immunoglobulin domain-containing protein</fullName>
    </recommendedName>
</protein>
<dbReference type="Gene3D" id="2.60.40.10">
    <property type="entry name" value="Immunoglobulins"/>
    <property type="match status" value="3"/>
</dbReference>
<keyword evidence="1" id="KW-0732">Signal</keyword>
<dbReference type="AlphaFoldDB" id="A0A672MH66"/>
<dbReference type="InterPro" id="IPR036179">
    <property type="entry name" value="Ig-like_dom_sf"/>
</dbReference>
<dbReference type="FunCoup" id="A0A672MH66">
    <property type="interactions" value="11"/>
</dbReference>
<evidence type="ECO:0000313" key="3">
    <source>
        <dbReference type="Ensembl" id="ENSSGRP00000034665.1"/>
    </source>
</evidence>
<dbReference type="PANTHER" id="PTHR21063">
    <property type="entry name" value="LFA-3"/>
    <property type="match status" value="1"/>
</dbReference>
<evidence type="ECO:0000256" key="1">
    <source>
        <dbReference type="SAM" id="SignalP"/>
    </source>
</evidence>
<feature type="domain" description="Immunoglobulin" evidence="2">
    <location>
        <begin position="178"/>
        <end position="278"/>
    </location>
</feature>
<dbReference type="InterPro" id="IPR013783">
    <property type="entry name" value="Ig-like_fold"/>
</dbReference>
<accession>A0A672MH66</accession>
<feature type="chain" id="PRO_5025523145" description="Immunoglobulin domain-containing protein" evidence="1">
    <location>
        <begin position="18"/>
        <end position="294"/>
    </location>
</feature>
<evidence type="ECO:0000259" key="2">
    <source>
        <dbReference type="SMART" id="SM00409"/>
    </source>
</evidence>
<dbReference type="SMART" id="SM00409">
    <property type="entry name" value="IG"/>
    <property type="match status" value="2"/>
</dbReference>
<proteinExistence type="predicted"/>
<dbReference type="InParanoid" id="A0A672MH66"/>
<name>A0A672MH66_SINGR</name>
<evidence type="ECO:0000313" key="4">
    <source>
        <dbReference type="Proteomes" id="UP000472262"/>
    </source>
</evidence>
<keyword evidence="4" id="KW-1185">Reference proteome</keyword>
<reference evidence="3" key="1">
    <citation type="submission" date="2025-08" db="UniProtKB">
        <authorList>
            <consortium name="Ensembl"/>
        </authorList>
    </citation>
    <scope>IDENTIFICATION</scope>
</reference>
<reference evidence="3" key="2">
    <citation type="submission" date="2025-09" db="UniProtKB">
        <authorList>
            <consortium name="Ensembl"/>
        </authorList>
    </citation>
    <scope>IDENTIFICATION</scope>
</reference>
<organism evidence="3 4">
    <name type="scientific">Sinocyclocheilus grahami</name>
    <name type="common">Dianchi golden-line fish</name>
    <name type="synonym">Barbus grahami</name>
    <dbReference type="NCBI Taxonomy" id="75366"/>
    <lineage>
        <taxon>Eukaryota</taxon>
        <taxon>Metazoa</taxon>
        <taxon>Chordata</taxon>
        <taxon>Craniata</taxon>
        <taxon>Vertebrata</taxon>
        <taxon>Euteleostomi</taxon>
        <taxon>Actinopterygii</taxon>
        <taxon>Neopterygii</taxon>
        <taxon>Teleostei</taxon>
        <taxon>Ostariophysi</taxon>
        <taxon>Cypriniformes</taxon>
        <taxon>Cyprinidae</taxon>
        <taxon>Cyprininae</taxon>
        <taxon>Sinocyclocheilus</taxon>
    </lineage>
</organism>
<dbReference type="SUPFAM" id="SSF48726">
    <property type="entry name" value="Immunoglobulin"/>
    <property type="match status" value="3"/>
</dbReference>